<dbReference type="PATRIC" id="fig|1544413.3.peg.100"/>
<protein>
    <submittedName>
        <fullName evidence="1">Uncharacterized protein</fullName>
    </submittedName>
</protein>
<proteinExistence type="predicted"/>
<sequence length="57" mass="6419">MDFSHAQPQANPHYTGPHFSEHVWAQLNARALREGKHPYGIVEEIVSEYFAVPGSTL</sequence>
<dbReference type="STRING" id="1544413.Clow_00097"/>
<keyword evidence="2" id="KW-1185">Reference proteome</keyword>
<reference evidence="1 2" key="1">
    <citation type="submission" date="2015-10" db="EMBL/GenBank/DDBJ databases">
        <title>Corynebacteirum lowii and Corynebacterium oculi species nova, derived from human clinical disease and and emended description of Corynebacterium mastiditis.</title>
        <authorList>
            <person name="Bernard K."/>
            <person name="Pacheco A.L."/>
            <person name="Mcdougall C."/>
            <person name="Burtx T."/>
            <person name="Weibe D."/>
            <person name="Tyler S."/>
            <person name="Olson A.B."/>
            <person name="Cnockaert M."/>
            <person name="Eguchi H."/>
            <person name="Kuwahara T."/>
            <person name="Nakayama-Imaohji H."/>
            <person name="Boudewijins M."/>
            <person name="Van Hoecke F."/>
            <person name="Bernier A.-M."/>
            <person name="Vandamme P."/>
        </authorList>
    </citation>
    <scope>NUCLEOTIDE SEQUENCE [LARGE SCALE GENOMIC DNA]</scope>
    <source>
        <strain evidence="1 2">NML 130206</strain>
    </source>
</reference>
<organism evidence="1 2">
    <name type="scientific">Corynebacterium lowii</name>
    <dbReference type="NCBI Taxonomy" id="1544413"/>
    <lineage>
        <taxon>Bacteria</taxon>
        <taxon>Bacillati</taxon>
        <taxon>Actinomycetota</taxon>
        <taxon>Actinomycetes</taxon>
        <taxon>Mycobacteriales</taxon>
        <taxon>Corynebacteriaceae</taxon>
        <taxon>Corynebacterium</taxon>
    </lineage>
</organism>
<gene>
    <name evidence="1" type="ORF">Clow_00097</name>
</gene>
<dbReference type="EMBL" id="LKEV01000001">
    <property type="protein sequence ID" value="KQB87052.1"/>
    <property type="molecule type" value="Genomic_DNA"/>
</dbReference>
<dbReference type="AlphaFoldDB" id="A0A0Q0U537"/>
<dbReference type="Proteomes" id="UP000050488">
    <property type="component" value="Unassembled WGS sequence"/>
</dbReference>
<accession>A0A0Q0U537</accession>
<evidence type="ECO:0000313" key="2">
    <source>
        <dbReference type="Proteomes" id="UP000050488"/>
    </source>
</evidence>
<comment type="caution">
    <text evidence="1">The sequence shown here is derived from an EMBL/GenBank/DDBJ whole genome shotgun (WGS) entry which is preliminary data.</text>
</comment>
<evidence type="ECO:0000313" key="1">
    <source>
        <dbReference type="EMBL" id="KQB87052.1"/>
    </source>
</evidence>
<name>A0A0Q0U537_9CORY</name>